<protein>
    <submittedName>
        <fullName evidence="2">Transcriptional regulator, ArsR family</fullName>
    </submittedName>
</protein>
<feature type="transmembrane region" description="Helical" evidence="1">
    <location>
        <begin position="152"/>
        <end position="172"/>
    </location>
</feature>
<organism evidence="2 3">
    <name type="scientific">Pyrobaculum calidifontis (strain DSM 21063 / JCM 11548 / VA1)</name>
    <dbReference type="NCBI Taxonomy" id="410359"/>
    <lineage>
        <taxon>Archaea</taxon>
        <taxon>Thermoproteota</taxon>
        <taxon>Thermoprotei</taxon>
        <taxon>Thermoproteales</taxon>
        <taxon>Thermoproteaceae</taxon>
        <taxon>Pyrobaculum</taxon>
    </lineage>
</organism>
<sequence length="264" mass="28819">MERVIRGVLTGRRRDIILLLHREGPLTLSKLRNALKISSSTLLYELSALESLGVVKREDVVVYLTELGERVASIVSTIEPLKSLNFLSLLGLRPLVVWFLFSPYAPVAAAAFLLSWIAALSFGALQDPPLALLGIAYVGYYLPLSVKLEMQHALAVSILSVALIHVAGYLASKRRLRPLNIVVGVLPLAIYPTVHMTLVQVAHATGIAYVISFSQILLFVSLLLTATVFAAVYSLESGAPYESSLAYSLLLFFVAPALVYLFPR</sequence>
<reference evidence="2" key="1">
    <citation type="submission" date="2007-02" db="EMBL/GenBank/DDBJ databases">
        <title>Complete sequence of Pyrobaculum calidifontis JCM 11548.</title>
        <authorList>
            <consortium name="US DOE Joint Genome Institute"/>
            <person name="Copeland A."/>
            <person name="Lucas S."/>
            <person name="Lapidus A."/>
            <person name="Barry K."/>
            <person name="Glavina del Rio T."/>
            <person name="Dalin E."/>
            <person name="Tice H."/>
            <person name="Pitluck S."/>
            <person name="Chain P."/>
            <person name="Malfatti S."/>
            <person name="Shin M."/>
            <person name="Vergez L."/>
            <person name="Schmutz J."/>
            <person name="Larimer F."/>
            <person name="Land M."/>
            <person name="Hauser L."/>
            <person name="Kyrpides N."/>
            <person name="Mikhailova N."/>
            <person name="Cozen A.E."/>
            <person name="Fitz-Gibbon S.T."/>
            <person name="House C.H."/>
            <person name="Saltikov C."/>
            <person name="Lowe T.M."/>
            <person name="Richardson P."/>
        </authorList>
    </citation>
    <scope>NUCLEOTIDE SEQUENCE [LARGE SCALE GENOMIC DNA]</scope>
    <source>
        <strain evidence="2">JCM 11548</strain>
    </source>
</reference>
<name>A3MUQ4_PYRCJ</name>
<feature type="transmembrane region" description="Helical" evidence="1">
    <location>
        <begin position="245"/>
        <end position="262"/>
    </location>
</feature>
<evidence type="ECO:0000256" key="1">
    <source>
        <dbReference type="SAM" id="Phobius"/>
    </source>
</evidence>
<dbReference type="SUPFAM" id="SSF46785">
    <property type="entry name" value="Winged helix' DNA-binding domain"/>
    <property type="match status" value="1"/>
</dbReference>
<dbReference type="EMBL" id="CP000561">
    <property type="protein sequence ID" value="ABO08371.1"/>
    <property type="molecule type" value="Genomic_DNA"/>
</dbReference>
<feature type="transmembrane region" description="Helical" evidence="1">
    <location>
        <begin position="179"/>
        <end position="201"/>
    </location>
</feature>
<dbReference type="KEGG" id="pcl:Pcal_0946"/>
<evidence type="ECO:0000313" key="2">
    <source>
        <dbReference type="EMBL" id="ABO08371.1"/>
    </source>
</evidence>
<dbReference type="HOGENOM" id="CLU_097419_0_0_2"/>
<feature type="transmembrane region" description="Helical" evidence="1">
    <location>
        <begin position="207"/>
        <end position="233"/>
    </location>
</feature>
<dbReference type="OrthoDB" id="29081at2157"/>
<keyword evidence="1" id="KW-1133">Transmembrane helix</keyword>
<proteinExistence type="predicted"/>
<dbReference type="InterPro" id="IPR011991">
    <property type="entry name" value="ArsR-like_HTH"/>
</dbReference>
<dbReference type="AlphaFoldDB" id="A3MUQ4"/>
<dbReference type="STRING" id="410359.Pcal_0946"/>
<keyword evidence="1" id="KW-0472">Membrane</keyword>
<keyword evidence="3" id="KW-1185">Reference proteome</keyword>
<keyword evidence="1" id="KW-0812">Transmembrane</keyword>
<dbReference type="Pfam" id="PF12840">
    <property type="entry name" value="HTH_20"/>
    <property type="match status" value="1"/>
</dbReference>
<dbReference type="InterPro" id="IPR036390">
    <property type="entry name" value="WH_DNA-bd_sf"/>
</dbReference>
<dbReference type="Proteomes" id="UP000001431">
    <property type="component" value="Chromosome"/>
</dbReference>
<dbReference type="InterPro" id="IPR036388">
    <property type="entry name" value="WH-like_DNA-bd_sf"/>
</dbReference>
<dbReference type="eggNOG" id="arCOG05573">
    <property type="taxonomic scope" value="Archaea"/>
</dbReference>
<accession>A3MUQ4</accession>
<dbReference type="CDD" id="cd00090">
    <property type="entry name" value="HTH_ARSR"/>
    <property type="match status" value="1"/>
</dbReference>
<dbReference type="Gene3D" id="1.10.10.10">
    <property type="entry name" value="Winged helix-like DNA-binding domain superfamily/Winged helix DNA-binding domain"/>
    <property type="match status" value="1"/>
</dbReference>
<dbReference type="GeneID" id="4909534"/>
<dbReference type="RefSeq" id="WP_011849629.1">
    <property type="nucleotide sequence ID" value="NC_009073.1"/>
</dbReference>
<gene>
    <name evidence="2" type="ordered locus">Pcal_0946</name>
</gene>
<evidence type="ECO:0000313" key="3">
    <source>
        <dbReference type="Proteomes" id="UP000001431"/>
    </source>
</evidence>